<evidence type="ECO:0000313" key="2">
    <source>
        <dbReference type="EMBL" id="MCE5165923.1"/>
    </source>
</evidence>
<gene>
    <name evidence="2" type="ORF">HAX54_013164</name>
</gene>
<comment type="caution">
    <text evidence="2">The sequence shown here is derived from an EMBL/GenBank/DDBJ whole genome shotgun (WGS) entry which is preliminary data.</text>
</comment>
<reference evidence="2 3" key="1">
    <citation type="journal article" date="2021" name="BMC Genomics">
        <title>Datura genome reveals duplications of psychoactive alkaloid biosynthetic genes and high mutation rate following tissue culture.</title>
        <authorList>
            <person name="Rajewski A."/>
            <person name="Carter-House D."/>
            <person name="Stajich J."/>
            <person name="Litt A."/>
        </authorList>
    </citation>
    <scope>NUCLEOTIDE SEQUENCE [LARGE SCALE GENOMIC DNA]</scope>
    <source>
        <strain evidence="2">AR-01</strain>
    </source>
</reference>
<dbReference type="EMBL" id="JACEIK010017865">
    <property type="protein sequence ID" value="MCE5165923.1"/>
    <property type="molecule type" value="Genomic_DNA"/>
</dbReference>
<evidence type="ECO:0000313" key="3">
    <source>
        <dbReference type="Proteomes" id="UP000823775"/>
    </source>
</evidence>
<dbReference type="InterPro" id="IPR044588">
    <property type="entry name" value="EREX-like"/>
</dbReference>
<feature type="compositionally biased region" description="Low complexity" evidence="1">
    <location>
        <begin position="126"/>
        <end position="137"/>
    </location>
</feature>
<dbReference type="PANTHER" id="PTHR46856">
    <property type="entry name" value="PX DOMAIN-CONTAINING PROTEIN EREL1-RELATED"/>
    <property type="match status" value="1"/>
</dbReference>
<accession>A0ABS8Y5M1</accession>
<keyword evidence="3" id="KW-1185">Reference proteome</keyword>
<protein>
    <submittedName>
        <fullName evidence="2">Uncharacterized protein</fullName>
    </submittedName>
</protein>
<name>A0ABS8Y5M1_DATST</name>
<evidence type="ECO:0000256" key="1">
    <source>
        <dbReference type="SAM" id="MobiDB-lite"/>
    </source>
</evidence>
<feature type="region of interest" description="Disordered" evidence="1">
    <location>
        <begin position="125"/>
        <end position="146"/>
    </location>
</feature>
<proteinExistence type="predicted"/>
<dbReference type="Proteomes" id="UP000823775">
    <property type="component" value="Unassembled WGS sequence"/>
</dbReference>
<dbReference type="PANTHER" id="PTHR46856:SF1">
    <property type="entry name" value="PX DOMAIN-CONTAINING PROTEIN EREL1-RELATED"/>
    <property type="match status" value="1"/>
</dbReference>
<organism evidence="2 3">
    <name type="scientific">Datura stramonium</name>
    <name type="common">Jimsonweed</name>
    <name type="synonym">Common thornapple</name>
    <dbReference type="NCBI Taxonomy" id="4076"/>
    <lineage>
        <taxon>Eukaryota</taxon>
        <taxon>Viridiplantae</taxon>
        <taxon>Streptophyta</taxon>
        <taxon>Embryophyta</taxon>
        <taxon>Tracheophyta</taxon>
        <taxon>Spermatophyta</taxon>
        <taxon>Magnoliopsida</taxon>
        <taxon>eudicotyledons</taxon>
        <taxon>Gunneridae</taxon>
        <taxon>Pentapetalae</taxon>
        <taxon>asterids</taxon>
        <taxon>lamiids</taxon>
        <taxon>Solanales</taxon>
        <taxon>Solanaceae</taxon>
        <taxon>Solanoideae</taxon>
        <taxon>Datureae</taxon>
        <taxon>Datura</taxon>
    </lineage>
</organism>
<sequence>MARQIEIWETWLLKSLIMTLYCSDPSKILHHRVGSSKNALLLEDSPCIPAEFLESYSIWFCVALVKAGEGTDSSSPTAEKMNEVNRDSCTVDEKLRNMLINVLVDNGKLRKQVNLVIRYALKKKMSSPGESEVPSSETVQNKHLDR</sequence>